<dbReference type="PANTHER" id="PTHR43630:SF2">
    <property type="entry name" value="GLYCOSYLTRANSFERASE"/>
    <property type="match status" value="1"/>
</dbReference>
<dbReference type="Gene3D" id="1.25.40.10">
    <property type="entry name" value="Tetratricopeptide repeat domain"/>
    <property type="match status" value="1"/>
</dbReference>
<dbReference type="Pfam" id="PF00535">
    <property type="entry name" value="Glycos_transf_2"/>
    <property type="match status" value="1"/>
</dbReference>
<dbReference type="RefSeq" id="WP_092558930.1">
    <property type="nucleotide sequence ID" value="NZ_FOYZ01000001.1"/>
</dbReference>
<dbReference type="SUPFAM" id="SSF81901">
    <property type="entry name" value="HCP-like"/>
    <property type="match status" value="1"/>
</dbReference>
<evidence type="ECO:0000313" key="3">
    <source>
        <dbReference type="Proteomes" id="UP000199659"/>
    </source>
</evidence>
<dbReference type="InterPro" id="IPR001173">
    <property type="entry name" value="Glyco_trans_2-like"/>
</dbReference>
<accession>A0A1I6HUM2</accession>
<dbReference type="SUPFAM" id="SSF53448">
    <property type="entry name" value="Nucleotide-diphospho-sugar transferases"/>
    <property type="match status" value="1"/>
</dbReference>
<keyword evidence="3" id="KW-1185">Reference proteome</keyword>
<dbReference type="GO" id="GO:0016740">
    <property type="term" value="F:transferase activity"/>
    <property type="evidence" value="ECO:0007669"/>
    <property type="project" value="UniProtKB-KW"/>
</dbReference>
<dbReference type="PANTHER" id="PTHR43630">
    <property type="entry name" value="POLY-BETA-1,6-N-ACETYL-D-GLUCOSAMINE SYNTHASE"/>
    <property type="match status" value="1"/>
</dbReference>
<sequence length="341" mass="39773">MITISLCMIVKNEEKVLARCLDSICDLMDEIIIVDTGSTDRTKEIAACYTDKIYDFQWNNDFSAARNFSFTKASKEYIYVADADEVIDEENREKFRILKEAMVPEVEIVQMYYTNQLAFGTTYNFDEEYRPKLYKRLREFMWVEPVHEAVNLEPVIFDSEIRIQHLPLSNHSKRDFGIFKKIMQDGNGLSKKLHNMYAKELFISGEKQDFIEAADFFEASASDSLRSEEEVLEAICVLVKTGRLENDMNRLLKYALRGVATQSSSEICFEVGEYFYQKSDFAEAVLWFYNAAFETECILNIRYGKEFPFARLAECYRRLGNETEAKEYEKLLVSDKEEGII</sequence>
<dbReference type="CDD" id="cd02511">
    <property type="entry name" value="Beta4Glucosyltransferase"/>
    <property type="match status" value="1"/>
</dbReference>
<reference evidence="2 3" key="1">
    <citation type="submission" date="2016-10" db="EMBL/GenBank/DDBJ databases">
        <authorList>
            <person name="de Groot N.N."/>
        </authorList>
    </citation>
    <scope>NUCLEOTIDE SEQUENCE [LARGE SCALE GENOMIC DNA]</scope>
    <source>
        <strain evidence="2 3">743A</strain>
    </source>
</reference>
<dbReference type="InterPro" id="IPR011990">
    <property type="entry name" value="TPR-like_helical_dom_sf"/>
</dbReference>
<dbReference type="OrthoDB" id="9815923at2"/>
<keyword evidence="2" id="KW-0808">Transferase</keyword>
<organism evidence="2 3">
    <name type="scientific">Anaeromicropila populeti</name>
    <dbReference type="NCBI Taxonomy" id="37658"/>
    <lineage>
        <taxon>Bacteria</taxon>
        <taxon>Bacillati</taxon>
        <taxon>Bacillota</taxon>
        <taxon>Clostridia</taxon>
        <taxon>Lachnospirales</taxon>
        <taxon>Lachnospiraceae</taxon>
        <taxon>Anaeromicropila</taxon>
    </lineage>
</organism>
<evidence type="ECO:0000313" key="2">
    <source>
        <dbReference type="EMBL" id="SFR58139.1"/>
    </source>
</evidence>
<dbReference type="STRING" id="37658.SAMN05661086_00310"/>
<proteinExistence type="predicted"/>
<gene>
    <name evidence="2" type="ORF">SAMN05661086_00310</name>
</gene>
<feature type="domain" description="Glycosyltransferase 2-like" evidence="1">
    <location>
        <begin position="5"/>
        <end position="95"/>
    </location>
</feature>
<name>A0A1I6HUM2_9FIRM</name>
<dbReference type="Gene3D" id="3.90.550.10">
    <property type="entry name" value="Spore Coat Polysaccharide Biosynthesis Protein SpsA, Chain A"/>
    <property type="match status" value="1"/>
</dbReference>
<dbReference type="Proteomes" id="UP000199659">
    <property type="component" value="Unassembled WGS sequence"/>
</dbReference>
<dbReference type="EMBL" id="FOYZ01000001">
    <property type="protein sequence ID" value="SFR58139.1"/>
    <property type="molecule type" value="Genomic_DNA"/>
</dbReference>
<protein>
    <submittedName>
        <fullName evidence="2">Glycosyl transferase family 2</fullName>
    </submittedName>
</protein>
<dbReference type="AlphaFoldDB" id="A0A1I6HUM2"/>
<dbReference type="InterPro" id="IPR029044">
    <property type="entry name" value="Nucleotide-diphossugar_trans"/>
</dbReference>
<evidence type="ECO:0000259" key="1">
    <source>
        <dbReference type="Pfam" id="PF00535"/>
    </source>
</evidence>